<keyword evidence="2" id="KW-0723">Serine/threonine-protein kinase</keyword>
<keyword evidence="4 7" id="KW-0418">Kinase</keyword>
<dbReference type="GO" id="GO:0008349">
    <property type="term" value="F:MAP kinase kinase kinase kinase activity"/>
    <property type="evidence" value="ECO:0007669"/>
    <property type="project" value="TreeGrafter"/>
</dbReference>
<sequence>MAPEVAAVEKNGGYNQLCDIWAVGITSIELAELQPPMFDLHPMRALFLMSKNSFQPPKLKDKTKWSNTFHNFVKVSLTKNPKKRPTAEKLLSHMFVGQTGLSRRLAVELLDKMNNPDHPPHYSEVDDDDLEPLSAVRHTIRSTNKSSRAERTRSEINLTGPLSELQIAYVSRETLQQQVQGRALLKPDPLCLYMLLVLSVLSLPVLFVMSIRAVCVHGDEGGSLLAASLHEDALGYWEDACRSLTLSTEMQYRNGTARGSTEERNSSENLGSSRFVLFTTLTADGYSPFVLLKAV</sequence>
<dbReference type="InterPro" id="IPR000719">
    <property type="entry name" value="Prot_kinase_dom"/>
</dbReference>
<gene>
    <name evidence="7" type="ORF">EOD39_17436</name>
</gene>
<keyword evidence="3" id="KW-0547">Nucleotide-binding</keyword>
<proteinExistence type="inferred from homology"/>
<dbReference type="InterPro" id="IPR011009">
    <property type="entry name" value="Kinase-like_dom_sf"/>
</dbReference>
<evidence type="ECO:0000256" key="4">
    <source>
        <dbReference type="ARBA" id="ARBA00022777"/>
    </source>
</evidence>
<dbReference type="PROSITE" id="PS50011">
    <property type="entry name" value="PROTEIN_KINASE_DOM"/>
    <property type="match status" value="1"/>
</dbReference>
<evidence type="ECO:0000256" key="3">
    <source>
        <dbReference type="ARBA" id="ARBA00022741"/>
    </source>
</evidence>
<dbReference type="PANTHER" id="PTHR48012:SF19">
    <property type="entry name" value="MITOGEN-ACTIVATED PROTEIN KINASE KINASE KINASE KINASE 5"/>
    <property type="match status" value="1"/>
</dbReference>
<accession>A0A444V3F5</accession>
<dbReference type="GO" id="GO:0005737">
    <property type="term" value="C:cytoplasm"/>
    <property type="evidence" value="ECO:0007669"/>
    <property type="project" value="TreeGrafter"/>
</dbReference>
<dbReference type="AlphaFoldDB" id="A0A444V3F5"/>
<comment type="caution">
    <text evidence="7">The sequence shown here is derived from an EMBL/GenBank/DDBJ whole genome shotgun (WGS) entry which is preliminary data.</text>
</comment>
<evidence type="ECO:0000259" key="6">
    <source>
        <dbReference type="PROSITE" id="PS50011"/>
    </source>
</evidence>
<evidence type="ECO:0000313" key="7">
    <source>
        <dbReference type="EMBL" id="RXM94941.1"/>
    </source>
</evidence>
<evidence type="ECO:0000256" key="1">
    <source>
        <dbReference type="ARBA" id="ARBA00008874"/>
    </source>
</evidence>
<dbReference type="EMBL" id="SCEB01002836">
    <property type="protein sequence ID" value="RXM94941.1"/>
    <property type="molecule type" value="Genomic_DNA"/>
</dbReference>
<keyword evidence="8" id="KW-1185">Reference proteome</keyword>
<comment type="similarity">
    <text evidence="1">Belongs to the protein kinase superfamily. STE Ser/Thr protein kinase family. STE20 subfamily.</text>
</comment>
<reference evidence="7 8" key="1">
    <citation type="submission" date="2019-01" db="EMBL/GenBank/DDBJ databases">
        <title>Draft Genome and Complete Hox-Cluster Characterization of the Sterlet Sturgeon (Acipenser ruthenus).</title>
        <authorList>
            <person name="Wei Q."/>
        </authorList>
    </citation>
    <scope>NUCLEOTIDE SEQUENCE [LARGE SCALE GENOMIC DNA]</scope>
    <source>
        <strain evidence="7">WHYD16114868_AA</strain>
        <tissue evidence="7">Blood</tissue>
    </source>
</reference>
<evidence type="ECO:0000256" key="2">
    <source>
        <dbReference type="ARBA" id="ARBA00022527"/>
    </source>
</evidence>
<protein>
    <submittedName>
        <fullName evidence="7">Mitogen-activated protein kinase kinase kinase kinase 5</fullName>
    </submittedName>
</protein>
<feature type="domain" description="Protein kinase" evidence="6">
    <location>
        <begin position="1"/>
        <end position="96"/>
    </location>
</feature>
<dbReference type="GO" id="GO:0005524">
    <property type="term" value="F:ATP binding"/>
    <property type="evidence" value="ECO:0007669"/>
    <property type="project" value="UniProtKB-KW"/>
</dbReference>
<dbReference type="Proteomes" id="UP000289886">
    <property type="component" value="Unassembled WGS sequence"/>
</dbReference>
<keyword evidence="4 7" id="KW-0808">Transferase</keyword>
<dbReference type="InterPro" id="IPR050629">
    <property type="entry name" value="STE20/SPS1-PAK"/>
</dbReference>
<dbReference type="Gene3D" id="1.10.510.10">
    <property type="entry name" value="Transferase(Phosphotransferase) domain 1"/>
    <property type="match status" value="1"/>
</dbReference>
<name>A0A444V3F5_ACIRT</name>
<evidence type="ECO:0000313" key="8">
    <source>
        <dbReference type="Proteomes" id="UP000289886"/>
    </source>
</evidence>
<evidence type="ECO:0000256" key="5">
    <source>
        <dbReference type="ARBA" id="ARBA00022840"/>
    </source>
</evidence>
<dbReference type="Pfam" id="PF00069">
    <property type="entry name" value="Pkinase"/>
    <property type="match status" value="1"/>
</dbReference>
<organism evidence="7 8">
    <name type="scientific">Acipenser ruthenus</name>
    <name type="common">Sterlet sturgeon</name>
    <dbReference type="NCBI Taxonomy" id="7906"/>
    <lineage>
        <taxon>Eukaryota</taxon>
        <taxon>Metazoa</taxon>
        <taxon>Chordata</taxon>
        <taxon>Craniata</taxon>
        <taxon>Vertebrata</taxon>
        <taxon>Euteleostomi</taxon>
        <taxon>Actinopterygii</taxon>
        <taxon>Chondrostei</taxon>
        <taxon>Acipenseriformes</taxon>
        <taxon>Acipenseridae</taxon>
        <taxon>Acipenser</taxon>
    </lineage>
</organism>
<dbReference type="PANTHER" id="PTHR48012">
    <property type="entry name" value="STERILE20-LIKE KINASE, ISOFORM B-RELATED"/>
    <property type="match status" value="1"/>
</dbReference>
<keyword evidence="5" id="KW-0067">ATP-binding</keyword>
<dbReference type="SUPFAM" id="SSF56112">
    <property type="entry name" value="Protein kinase-like (PK-like)"/>
    <property type="match status" value="1"/>
</dbReference>